<comment type="similarity">
    <text evidence="2">Belongs to the TspO/BZRP family.</text>
</comment>
<proteinExistence type="inferred from homology"/>
<dbReference type="CDD" id="cd15904">
    <property type="entry name" value="TSPO_MBR"/>
    <property type="match status" value="1"/>
</dbReference>
<feature type="transmembrane region" description="Helical" evidence="6">
    <location>
        <begin position="108"/>
        <end position="129"/>
    </location>
</feature>
<protein>
    <submittedName>
        <fullName evidence="7">TspO and MBR related proteins</fullName>
    </submittedName>
</protein>
<dbReference type="GO" id="GO:0033013">
    <property type="term" value="P:tetrapyrrole metabolic process"/>
    <property type="evidence" value="ECO:0007669"/>
    <property type="project" value="UniProtKB-ARBA"/>
</dbReference>
<dbReference type="Pfam" id="PF03073">
    <property type="entry name" value="TspO_MBR"/>
    <property type="match status" value="1"/>
</dbReference>
<evidence type="ECO:0000256" key="6">
    <source>
        <dbReference type="SAM" id="Phobius"/>
    </source>
</evidence>
<comment type="subcellular location">
    <subcellularLocation>
        <location evidence="1">Membrane</location>
        <topology evidence="1">Multi-pass membrane protein</topology>
    </subcellularLocation>
</comment>
<sequence>MNTLTRRQQLFGLAGWLLLAYLAATIGAVASVNAAEFYQTLQQPSWAPPAGAFGPVWTTLYALMGIAAWLVWREKSVRNVQPALTLFVVQLALNALWSWLYFVWHLGAIAFAGTVVLWLLILVTLIAFWRVRPLAGALLVPYLAWVTLATALTWSTWHLNPQLLG</sequence>
<feature type="transmembrane region" description="Helical" evidence="6">
    <location>
        <begin position="136"/>
        <end position="157"/>
    </location>
</feature>
<dbReference type="AlphaFoldDB" id="A0A1I1NA54"/>
<organism evidence="7 8">
    <name type="scientific">Kushneria avicenniae</name>
    <dbReference type="NCBI Taxonomy" id="402385"/>
    <lineage>
        <taxon>Bacteria</taxon>
        <taxon>Pseudomonadati</taxon>
        <taxon>Pseudomonadota</taxon>
        <taxon>Gammaproteobacteria</taxon>
        <taxon>Oceanospirillales</taxon>
        <taxon>Halomonadaceae</taxon>
        <taxon>Kushneria</taxon>
    </lineage>
</organism>
<dbReference type="InterPro" id="IPR038330">
    <property type="entry name" value="TspO/MBR-related_sf"/>
</dbReference>
<name>A0A1I1NA54_9GAMM</name>
<dbReference type="PANTHER" id="PTHR10057">
    <property type="entry name" value="PERIPHERAL-TYPE BENZODIAZEPINE RECEPTOR"/>
    <property type="match status" value="1"/>
</dbReference>
<accession>A0A1I1NA54</accession>
<dbReference type="InterPro" id="IPR004307">
    <property type="entry name" value="TspO_MBR"/>
</dbReference>
<feature type="transmembrane region" description="Helical" evidence="6">
    <location>
        <begin position="50"/>
        <end position="72"/>
    </location>
</feature>
<feature type="transmembrane region" description="Helical" evidence="6">
    <location>
        <begin position="84"/>
        <end position="102"/>
    </location>
</feature>
<dbReference type="Gene3D" id="1.20.1260.100">
    <property type="entry name" value="TspO/MBR protein"/>
    <property type="match status" value="1"/>
</dbReference>
<reference evidence="8" key="1">
    <citation type="submission" date="2016-10" db="EMBL/GenBank/DDBJ databases">
        <authorList>
            <person name="Varghese N."/>
            <person name="Submissions S."/>
        </authorList>
    </citation>
    <scope>NUCLEOTIDE SEQUENCE [LARGE SCALE GENOMIC DNA]</scope>
    <source>
        <strain evidence="8">DSM 23439</strain>
    </source>
</reference>
<dbReference type="OrthoDB" id="9795496at2"/>
<dbReference type="Proteomes" id="UP000199046">
    <property type="component" value="Unassembled WGS sequence"/>
</dbReference>
<dbReference type="PANTHER" id="PTHR10057:SF0">
    <property type="entry name" value="TRANSLOCATOR PROTEIN"/>
    <property type="match status" value="1"/>
</dbReference>
<dbReference type="FunFam" id="1.20.1260.100:FF:000001">
    <property type="entry name" value="translocator protein 2"/>
    <property type="match status" value="1"/>
</dbReference>
<evidence type="ECO:0000256" key="2">
    <source>
        <dbReference type="ARBA" id="ARBA00007524"/>
    </source>
</evidence>
<evidence type="ECO:0000256" key="3">
    <source>
        <dbReference type="ARBA" id="ARBA00022692"/>
    </source>
</evidence>
<keyword evidence="8" id="KW-1185">Reference proteome</keyword>
<dbReference type="GO" id="GO:0016020">
    <property type="term" value="C:membrane"/>
    <property type="evidence" value="ECO:0007669"/>
    <property type="project" value="UniProtKB-SubCell"/>
</dbReference>
<evidence type="ECO:0000256" key="5">
    <source>
        <dbReference type="ARBA" id="ARBA00023136"/>
    </source>
</evidence>
<keyword evidence="5 6" id="KW-0472">Membrane</keyword>
<evidence type="ECO:0000256" key="4">
    <source>
        <dbReference type="ARBA" id="ARBA00022989"/>
    </source>
</evidence>
<dbReference type="EMBL" id="FOLY01000010">
    <property type="protein sequence ID" value="SFC91633.1"/>
    <property type="molecule type" value="Genomic_DNA"/>
</dbReference>
<dbReference type="RefSeq" id="WP_090136233.1">
    <property type="nucleotide sequence ID" value="NZ_FOLY01000010.1"/>
</dbReference>
<gene>
    <name evidence="7" type="ORF">SAMN05421848_3293</name>
</gene>
<dbReference type="STRING" id="402385.SAMN05421848_3293"/>
<evidence type="ECO:0000313" key="8">
    <source>
        <dbReference type="Proteomes" id="UP000199046"/>
    </source>
</evidence>
<evidence type="ECO:0000256" key="1">
    <source>
        <dbReference type="ARBA" id="ARBA00004141"/>
    </source>
</evidence>
<keyword evidence="3 6" id="KW-0812">Transmembrane</keyword>
<evidence type="ECO:0000313" key="7">
    <source>
        <dbReference type="EMBL" id="SFC91633.1"/>
    </source>
</evidence>
<dbReference type="PIRSF" id="PIRSF005859">
    <property type="entry name" value="PBR"/>
    <property type="match status" value="1"/>
</dbReference>
<keyword evidence="4 6" id="KW-1133">Transmembrane helix</keyword>